<organism evidence="5">
    <name type="scientific">Picea sitchensis</name>
    <name type="common">Sitka spruce</name>
    <name type="synonym">Pinus sitchensis</name>
    <dbReference type="NCBI Taxonomy" id="3332"/>
    <lineage>
        <taxon>Eukaryota</taxon>
        <taxon>Viridiplantae</taxon>
        <taxon>Streptophyta</taxon>
        <taxon>Embryophyta</taxon>
        <taxon>Tracheophyta</taxon>
        <taxon>Spermatophyta</taxon>
        <taxon>Pinopsida</taxon>
        <taxon>Pinidae</taxon>
        <taxon>Conifers I</taxon>
        <taxon>Pinales</taxon>
        <taxon>Pinaceae</taxon>
        <taxon>Picea</taxon>
    </lineage>
</organism>
<dbReference type="Pfam" id="PF00891">
    <property type="entry name" value="Methyltransf_2"/>
    <property type="match status" value="1"/>
</dbReference>
<dbReference type="EMBL" id="EF087724">
    <property type="protein sequence ID" value="ABK26959.1"/>
    <property type="molecule type" value="mRNA"/>
</dbReference>
<dbReference type="AlphaFoldDB" id="A9P248"/>
<dbReference type="OMA" id="CKVNELT"/>
<evidence type="ECO:0000259" key="4">
    <source>
        <dbReference type="Pfam" id="PF00891"/>
    </source>
</evidence>
<keyword evidence="3" id="KW-0949">S-adenosyl-L-methionine</keyword>
<accession>A9P248</accession>
<evidence type="ECO:0000256" key="3">
    <source>
        <dbReference type="ARBA" id="ARBA00022691"/>
    </source>
</evidence>
<dbReference type="GO" id="GO:0008171">
    <property type="term" value="F:O-methyltransferase activity"/>
    <property type="evidence" value="ECO:0007669"/>
    <property type="project" value="InterPro"/>
</dbReference>
<keyword evidence="2" id="KW-0808">Transferase</keyword>
<dbReference type="Gene3D" id="3.40.50.150">
    <property type="entry name" value="Vaccinia Virus protein VP39"/>
    <property type="match status" value="1"/>
</dbReference>
<dbReference type="SUPFAM" id="SSF53335">
    <property type="entry name" value="S-adenosyl-L-methionine-dependent methyltransferases"/>
    <property type="match status" value="1"/>
</dbReference>
<feature type="domain" description="O-methyltransferase C-terminal" evidence="4">
    <location>
        <begin position="18"/>
        <end position="99"/>
    </location>
</feature>
<evidence type="ECO:0000256" key="1">
    <source>
        <dbReference type="ARBA" id="ARBA00022603"/>
    </source>
</evidence>
<evidence type="ECO:0000256" key="2">
    <source>
        <dbReference type="ARBA" id="ARBA00022679"/>
    </source>
</evidence>
<keyword evidence="1" id="KW-0489">Methyltransferase</keyword>
<evidence type="ECO:0000313" key="5">
    <source>
        <dbReference type="EMBL" id="ABK26959.1"/>
    </source>
</evidence>
<proteinExistence type="evidence at transcript level"/>
<dbReference type="GO" id="GO:0032259">
    <property type="term" value="P:methylation"/>
    <property type="evidence" value="ECO:0007669"/>
    <property type="project" value="UniProtKB-KW"/>
</dbReference>
<dbReference type="InterPro" id="IPR001077">
    <property type="entry name" value="COMT_C"/>
</dbReference>
<dbReference type="InterPro" id="IPR029063">
    <property type="entry name" value="SAM-dependent_MTases_sf"/>
</dbReference>
<sequence length="118" mass="13132">MTMNGFSAWSSEISPVFSQWILHDWSDDDCAKVLKNCHKALPEKGKVVVVDAILPMATETSPYARHAFHLDLLMMAYAPGGKERTEQEFRELGHAAGFAGGVQPICCVDGVWVIEFYK</sequence>
<dbReference type="PROSITE" id="PS51683">
    <property type="entry name" value="SAM_OMT_II"/>
    <property type="match status" value="1"/>
</dbReference>
<reference evidence="5" key="1">
    <citation type="journal article" date="2008" name="BMC Genomics">
        <title>A conifer genomics resource of 200,000 spruce (Picea spp.) ESTs and 6,464 high-quality, sequence-finished full-length cDNAs for Sitka spruce (Picea sitchensis).</title>
        <authorList>
            <person name="Ralph S.G."/>
            <person name="Chun H.J."/>
            <person name="Kolosova N."/>
            <person name="Cooper D."/>
            <person name="Oddy C."/>
            <person name="Ritland C.E."/>
            <person name="Kirkpatrick R."/>
            <person name="Moore R."/>
            <person name="Barber S."/>
            <person name="Holt R.A."/>
            <person name="Jones S.J."/>
            <person name="Marra M.A."/>
            <person name="Douglas C.J."/>
            <person name="Ritland K."/>
            <person name="Bohlmann J."/>
        </authorList>
    </citation>
    <scope>NUCLEOTIDE SEQUENCE</scope>
    <source>
        <tissue evidence="5">Green portion of the leader tissue</tissue>
    </source>
</reference>
<dbReference type="PANTHER" id="PTHR11746">
    <property type="entry name" value="O-METHYLTRANSFERASE"/>
    <property type="match status" value="1"/>
</dbReference>
<name>A9P248_PICSI</name>
<protein>
    <recommendedName>
        <fullName evidence="4">O-methyltransferase C-terminal domain-containing protein</fullName>
    </recommendedName>
</protein>
<dbReference type="InterPro" id="IPR016461">
    <property type="entry name" value="COMT-like"/>
</dbReference>